<keyword evidence="2" id="KW-1185">Reference proteome</keyword>
<protein>
    <submittedName>
        <fullName evidence="1">Uncharacterized protein</fullName>
    </submittedName>
</protein>
<reference evidence="2" key="1">
    <citation type="submission" date="2024-06" db="EMBL/GenBank/DDBJ databases">
        <title>Multi-omics analyses provide insights into the biosynthesis of the anticancer antibiotic pleurotin in Hohenbuehelia grisea.</title>
        <authorList>
            <person name="Weaver J.A."/>
            <person name="Alberti F."/>
        </authorList>
    </citation>
    <scope>NUCLEOTIDE SEQUENCE [LARGE SCALE GENOMIC DNA]</scope>
    <source>
        <strain evidence="2">T-177</strain>
    </source>
</reference>
<dbReference type="EMBL" id="JASNQZ010000003">
    <property type="protein sequence ID" value="KAL0958594.1"/>
    <property type="molecule type" value="Genomic_DNA"/>
</dbReference>
<evidence type="ECO:0000313" key="1">
    <source>
        <dbReference type="EMBL" id="KAL0958594.1"/>
    </source>
</evidence>
<accession>A0ABR3JRW0</accession>
<organism evidence="1 2">
    <name type="scientific">Hohenbuehelia grisea</name>
    <dbReference type="NCBI Taxonomy" id="104357"/>
    <lineage>
        <taxon>Eukaryota</taxon>
        <taxon>Fungi</taxon>
        <taxon>Dikarya</taxon>
        <taxon>Basidiomycota</taxon>
        <taxon>Agaricomycotina</taxon>
        <taxon>Agaricomycetes</taxon>
        <taxon>Agaricomycetidae</taxon>
        <taxon>Agaricales</taxon>
        <taxon>Pleurotineae</taxon>
        <taxon>Pleurotaceae</taxon>
        <taxon>Hohenbuehelia</taxon>
    </lineage>
</organism>
<comment type="caution">
    <text evidence="1">The sequence shown here is derived from an EMBL/GenBank/DDBJ whole genome shotgun (WGS) entry which is preliminary data.</text>
</comment>
<dbReference type="Proteomes" id="UP001556367">
    <property type="component" value="Unassembled WGS sequence"/>
</dbReference>
<gene>
    <name evidence="1" type="ORF">HGRIS_013935</name>
</gene>
<name>A0ABR3JRW0_9AGAR</name>
<sequence length="176" mass="20061">MIFEGAAIMGPEYVARMTGLGRWSDKHGQRLTFAALSALELMRDESRIKSFVFLVEIVLERDTSRASNSDTRFSAKKVEARCVSTSDLLDVCRAASPDGMDRVMHSGLLSIYVVDHKLPWPWVLPVSLEDVDLKAAPYDTFWLQHLRHDLTTCADGKACGCQQFRRKERRRRKQKS</sequence>
<evidence type="ECO:0000313" key="2">
    <source>
        <dbReference type="Proteomes" id="UP001556367"/>
    </source>
</evidence>
<proteinExistence type="predicted"/>